<sequence>MSDLSWPLARAARLFASEVAVVDGERAVTYGELDRRVRALGGLEAERVGYLGANSLGHMECWLGLPAFGKVLVDLNYRLSAAELAFMVQDAELDVLIVDDERRDVGDALGVPVLSPDGYEALVAGPPQALPGVDEDALAAISYTGGTTGTPKGVMLSHRNLVANALHNLAVTGHAAQDRWLHVCPMFHVAGTSNVFACTWVGARSVILPRFDARAVLAAVAQHGITHAVFVPTMLALLLEAADGSDVSSLRHLQYAASPISPDLQRRVLEWLPDCDVVQFYGMTEAAPTVTRLSRADHDVRPTSMGVPVPGVQAEVRAPRGEVGELWVRGPNVMLGYWNRPDATAAALVDGWYRTGDLAREDEDGYLFIVDRAKDMIITGGENVYSVEVEAVLASHPAVAEVAVFGVPSERWGEAVHAVVVAGGDVSEAELIAWCRESLGGFKVPRAITFSDEPLPKSGAGKLLKHRLRDPFWEGHDRRVG</sequence>
<keyword evidence="3" id="KW-0436">Ligase</keyword>
<dbReference type="InterPro" id="IPR025110">
    <property type="entry name" value="AMP-bd_C"/>
</dbReference>
<dbReference type="InterPro" id="IPR045851">
    <property type="entry name" value="AMP-bd_C_sf"/>
</dbReference>
<organism evidence="3 4">
    <name type="scientific">Solirubrobacter pauli</name>
    <dbReference type="NCBI Taxonomy" id="166793"/>
    <lineage>
        <taxon>Bacteria</taxon>
        <taxon>Bacillati</taxon>
        <taxon>Actinomycetota</taxon>
        <taxon>Thermoleophilia</taxon>
        <taxon>Solirubrobacterales</taxon>
        <taxon>Solirubrobacteraceae</taxon>
        <taxon>Solirubrobacter</taxon>
    </lineage>
</organism>
<dbReference type="AlphaFoldDB" id="A0A660LE07"/>
<dbReference type="SUPFAM" id="SSF56801">
    <property type="entry name" value="Acetyl-CoA synthetase-like"/>
    <property type="match status" value="1"/>
</dbReference>
<dbReference type="Gene3D" id="3.40.50.12780">
    <property type="entry name" value="N-terminal domain of ligase-like"/>
    <property type="match status" value="1"/>
</dbReference>
<dbReference type="InterPro" id="IPR000873">
    <property type="entry name" value="AMP-dep_synth/lig_dom"/>
</dbReference>
<dbReference type="InterPro" id="IPR020845">
    <property type="entry name" value="AMP-binding_CS"/>
</dbReference>
<dbReference type="Pfam" id="PF00501">
    <property type="entry name" value="AMP-binding"/>
    <property type="match status" value="1"/>
</dbReference>
<dbReference type="RefSeq" id="WP_121249872.1">
    <property type="nucleotide sequence ID" value="NZ_RBIL01000001.1"/>
</dbReference>
<dbReference type="PANTHER" id="PTHR43201:SF32">
    <property type="entry name" value="2-SUCCINYLBENZOATE--COA LIGASE, CHLOROPLASTIC_PEROXISOMAL"/>
    <property type="match status" value="1"/>
</dbReference>
<dbReference type="PANTHER" id="PTHR43201">
    <property type="entry name" value="ACYL-COA SYNTHETASE"/>
    <property type="match status" value="1"/>
</dbReference>
<accession>A0A660LE07</accession>
<dbReference type="EMBL" id="RBIL01000001">
    <property type="protein sequence ID" value="RKQ92150.1"/>
    <property type="molecule type" value="Genomic_DNA"/>
</dbReference>
<dbReference type="Pfam" id="PF13193">
    <property type="entry name" value="AMP-binding_C"/>
    <property type="match status" value="1"/>
</dbReference>
<proteinExistence type="predicted"/>
<gene>
    <name evidence="3" type="ORF">C8N24_1990</name>
</gene>
<dbReference type="InterPro" id="IPR042099">
    <property type="entry name" value="ANL_N_sf"/>
</dbReference>
<protein>
    <submittedName>
        <fullName evidence="3">Acyl-CoA synthetase (AMP-forming)/AMP-acid ligase II</fullName>
    </submittedName>
</protein>
<feature type="domain" description="AMP-binding enzyme C-terminal" evidence="2">
    <location>
        <begin position="388"/>
        <end position="462"/>
    </location>
</feature>
<dbReference type="PROSITE" id="PS00455">
    <property type="entry name" value="AMP_BINDING"/>
    <property type="match status" value="1"/>
</dbReference>
<comment type="caution">
    <text evidence="3">The sequence shown here is derived from an EMBL/GenBank/DDBJ whole genome shotgun (WGS) entry which is preliminary data.</text>
</comment>
<evidence type="ECO:0000313" key="4">
    <source>
        <dbReference type="Proteomes" id="UP000278962"/>
    </source>
</evidence>
<evidence type="ECO:0000259" key="2">
    <source>
        <dbReference type="Pfam" id="PF13193"/>
    </source>
</evidence>
<name>A0A660LE07_9ACTN</name>
<keyword evidence="4" id="KW-1185">Reference proteome</keyword>
<dbReference type="OrthoDB" id="9803968at2"/>
<evidence type="ECO:0000313" key="3">
    <source>
        <dbReference type="EMBL" id="RKQ92150.1"/>
    </source>
</evidence>
<dbReference type="GO" id="GO:0006631">
    <property type="term" value="P:fatty acid metabolic process"/>
    <property type="evidence" value="ECO:0007669"/>
    <property type="project" value="TreeGrafter"/>
</dbReference>
<evidence type="ECO:0000259" key="1">
    <source>
        <dbReference type="Pfam" id="PF00501"/>
    </source>
</evidence>
<dbReference type="GO" id="GO:0031956">
    <property type="term" value="F:medium-chain fatty acid-CoA ligase activity"/>
    <property type="evidence" value="ECO:0007669"/>
    <property type="project" value="TreeGrafter"/>
</dbReference>
<dbReference type="Proteomes" id="UP000278962">
    <property type="component" value="Unassembled WGS sequence"/>
</dbReference>
<reference evidence="3 4" key="1">
    <citation type="submission" date="2018-10" db="EMBL/GenBank/DDBJ databases">
        <title>Genomic Encyclopedia of Archaeal and Bacterial Type Strains, Phase II (KMG-II): from individual species to whole genera.</title>
        <authorList>
            <person name="Goeker M."/>
        </authorList>
    </citation>
    <scope>NUCLEOTIDE SEQUENCE [LARGE SCALE GENOMIC DNA]</scope>
    <source>
        <strain evidence="3 4">DSM 14954</strain>
    </source>
</reference>
<dbReference type="Gene3D" id="3.30.300.30">
    <property type="match status" value="1"/>
</dbReference>
<feature type="domain" description="AMP-dependent synthetase/ligase" evidence="1">
    <location>
        <begin position="9"/>
        <end position="338"/>
    </location>
</feature>